<dbReference type="AlphaFoldDB" id="A0A8J3QBY3"/>
<evidence type="ECO:0000259" key="2">
    <source>
        <dbReference type="Pfam" id="PF00535"/>
    </source>
</evidence>
<dbReference type="SUPFAM" id="SSF53448">
    <property type="entry name" value="Nucleotide-diphospho-sugar transferases"/>
    <property type="match status" value="1"/>
</dbReference>
<protein>
    <recommendedName>
        <fullName evidence="6">Glycosyltransferase</fullName>
    </recommendedName>
</protein>
<reference evidence="4" key="1">
    <citation type="submission" date="2021-01" db="EMBL/GenBank/DDBJ databases">
        <title>Whole genome shotgun sequence of Rhizocola hellebori NBRC 109834.</title>
        <authorList>
            <person name="Komaki H."/>
            <person name="Tamura T."/>
        </authorList>
    </citation>
    <scope>NUCLEOTIDE SEQUENCE</scope>
    <source>
        <strain evidence="4">NBRC 109834</strain>
    </source>
</reference>
<dbReference type="SUPFAM" id="SSF53335">
    <property type="entry name" value="S-adenosyl-L-methionine-dependent methyltransferases"/>
    <property type="match status" value="1"/>
</dbReference>
<sequence>MSEPLVSVVIPTYNRADELRETLTSLTAQRLAAQHFEVVVADDGSSDSTAEMARSFESRLALRYHYQEDRGARAALARNSGARLATAEVLAFLDAGTIAGPDFVQGHLDQHAEGGPPRVVIGYTYGYRPFDPTPGLAQNVAALSADEVRALYGDDPSFQDTRHRQFAMVDFDVHALPLPWIMSWTVNLSVRAEQFWRVGGFDEDFTGWGAEDLDLGLRLYKAGTRFVLGRAAWAIESPHERDPSGKSDQVTRNAMRMLTKFPEPATELNWAWFATGEWLVQQDSLALHERYAELLAWTEQTRDLHADATIDKAARDLPQGSSVAVFGCGASLPAWMPGALSRCALFDFDPAAVAEAEKRLPGQTHHGLGVRTALPDRSVDLVVLTPRLRGIWRSYGKAILAEAERVGRNVSDLSQG</sequence>
<evidence type="ECO:0000259" key="3">
    <source>
        <dbReference type="Pfam" id="PF02709"/>
    </source>
</evidence>
<comment type="caution">
    <text evidence="4">The sequence shown here is derived from an EMBL/GenBank/DDBJ whole genome shotgun (WGS) entry which is preliminary data.</text>
</comment>
<dbReference type="InterPro" id="IPR029044">
    <property type="entry name" value="Nucleotide-diphossugar_trans"/>
</dbReference>
<evidence type="ECO:0000313" key="5">
    <source>
        <dbReference type="Proteomes" id="UP000612899"/>
    </source>
</evidence>
<dbReference type="PANTHER" id="PTHR43685">
    <property type="entry name" value="GLYCOSYLTRANSFERASE"/>
    <property type="match status" value="1"/>
</dbReference>
<evidence type="ECO:0000256" key="1">
    <source>
        <dbReference type="ARBA" id="ARBA00022679"/>
    </source>
</evidence>
<evidence type="ECO:0008006" key="6">
    <source>
        <dbReference type="Google" id="ProtNLM"/>
    </source>
</evidence>
<organism evidence="4 5">
    <name type="scientific">Rhizocola hellebori</name>
    <dbReference type="NCBI Taxonomy" id="1392758"/>
    <lineage>
        <taxon>Bacteria</taxon>
        <taxon>Bacillati</taxon>
        <taxon>Actinomycetota</taxon>
        <taxon>Actinomycetes</taxon>
        <taxon>Micromonosporales</taxon>
        <taxon>Micromonosporaceae</taxon>
        <taxon>Rhizocola</taxon>
    </lineage>
</organism>
<dbReference type="Proteomes" id="UP000612899">
    <property type="component" value="Unassembled WGS sequence"/>
</dbReference>
<feature type="domain" description="Galactosyltransferase C-terminal" evidence="3">
    <location>
        <begin position="184"/>
        <end position="226"/>
    </location>
</feature>
<name>A0A8J3QBY3_9ACTN</name>
<gene>
    <name evidence="4" type="ORF">Rhe02_58820</name>
</gene>
<accession>A0A8J3QBY3</accession>
<dbReference type="Gene3D" id="3.40.50.150">
    <property type="entry name" value="Vaccinia Virus protein VP39"/>
    <property type="match status" value="1"/>
</dbReference>
<evidence type="ECO:0000313" key="4">
    <source>
        <dbReference type="EMBL" id="GIH07815.1"/>
    </source>
</evidence>
<dbReference type="EMBL" id="BONY01000040">
    <property type="protein sequence ID" value="GIH07815.1"/>
    <property type="molecule type" value="Genomic_DNA"/>
</dbReference>
<keyword evidence="5" id="KW-1185">Reference proteome</keyword>
<dbReference type="Pfam" id="PF00535">
    <property type="entry name" value="Glycos_transf_2"/>
    <property type="match status" value="1"/>
</dbReference>
<dbReference type="InterPro" id="IPR001173">
    <property type="entry name" value="Glyco_trans_2-like"/>
</dbReference>
<proteinExistence type="predicted"/>
<dbReference type="InterPro" id="IPR029063">
    <property type="entry name" value="SAM-dependent_MTases_sf"/>
</dbReference>
<dbReference type="InterPro" id="IPR027791">
    <property type="entry name" value="Galactosyl_T_C"/>
</dbReference>
<dbReference type="RefSeq" id="WP_203911587.1">
    <property type="nucleotide sequence ID" value="NZ_BONY01000040.1"/>
</dbReference>
<dbReference type="GO" id="GO:0016740">
    <property type="term" value="F:transferase activity"/>
    <property type="evidence" value="ECO:0007669"/>
    <property type="project" value="UniProtKB-KW"/>
</dbReference>
<feature type="domain" description="Glycosyltransferase 2-like" evidence="2">
    <location>
        <begin position="7"/>
        <end position="131"/>
    </location>
</feature>
<keyword evidence="1" id="KW-0808">Transferase</keyword>
<dbReference type="Gene3D" id="3.90.550.10">
    <property type="entry name" value="Spore Coat Polysaccharide Biosynthesis Protein SpsA, Chain A"/>
    <property type="match status" value="1"/>
</dbReference>
<dbReference type="InterPro" id="IPR050834">
    <property type="entry name" value="Glycosyltransf_2"/>
</dbReference>
<dbReference type="PANTHER" id="PTHR43685:SF3">
    <property type="entry name" value="SLR2126 PROTEIN"/>
    <property type="match status" value="1"/>
</dbReference>
<dbReference type="Pfam" id="PF02709">
    <property type="entry name" value="Glyco_transf_7C"/>
    <property type="match status" value="1"/>
</dbReference>